<keyword evidence="3" id="KW-1185">Reference proteome</keyword>
<dbReference type="EMBL" id="SLXT01000010">
    <property type="protein sequence ID" value="TCP64389.1"/>
    <property type="molecule type" value="Genomic_DNA"/>
</dbReference>
<evidence type="ECO:0000256" key="1">
    <source>
        <dbReference type="SAM" id="Phobius"/>
    </source>
</evidence>
<name>A0A4R2RNW2_9FIRM</name>
<feature type="transmembrane region" description="Helical" evidence="1">
    <location>
        <begin position="39"/>
        <end position="62"/>
    </location>
</feature>
<keyword evidence="1" id="KW-0472">Membrane</keyword>
<evidence type="ECO:0000313" key="2">
    <source>
        <dbReference type="EMBL" id="TCP64389.1"/>
    </source>
</evidence>
<protein>
    <submittedName>
        <fullName evidence="2">Uncharacterized protein</fullName>
    </submittedName>
</protein>
<reference evidence="2 3" key="1">
    <citation type="submission" date="2019-03" db="EMBL/GenBank/DDBJ databases">
        <title>Genomic Encyclopedia of Type Strains, Phase IV (KMG-IV): sequencing the most valuable type-strain genomes for metagenomic binning, comparative biology and taxonomic classification.</title>
        <authorList>
            <person name="Goeker M."/>
        </authorList>
    </citation>
    <scope>NUCLEOTIDE SEQUENCE [LARGE SCALE GENOMIC DNA]</scope>
    <source>
        <strain evidence="2 3">DSM 11170</strain>
    </source>
</reference>
<keyword evidence="1" id="KW-0812">Transmembrane</keyword>
<proteinExistence type="predicted"/>
<dbReference type="Proteomes" id="UP000294813">
    <property type="component" value="Unassembled WGS sequence"/>
</dbReference>
<organism evidence="2 3">
    <name type="scientific">Heliophilum fasciatum</name>
    <dbReference type="NCBI Taxonomy" id="35700"/>
    <lineage>
        <taxon>Bacteria</taxon>
        <taxon>Bacillati</taxon>
        <taxon>Bacillota</taxon>
        <taxon>Clostridia</taxon>
        <taxon>Eubacteriales</taxon>
        <taxon>Heliobacteriaceae</taxon>
        <taxon>Heliophilum</taxon>
    </lineage>
</organism>
<gene>
    <name evidence="2" type="ORF">EDD73_11088</name>
</gene>
<keyword evidence="1" id="KW-1133">Transmembrane helix</keyword>
<dbReference type="RefSeq" id="WP_131919124.1">
    <property type="nucleotide sequence ID" value="NZ_JAOQNU010000010.1"/>
</dbReference>
<comment type="caution">
    <text evidence="2">The sequence shown here is derived from an EMBL/GenBank/DDBJ whole genome shotgun (WGS) entry which is preliminary data.</text>
</comment>
<evidence type="ECO:0000313" key="3">
    <source>
        <dbReference type="Proteomes" id="UP000294813"/>
    </source>
</evidence>
<dbReference type="AlphaFoldDB" id="A0A4R2RNW2"/>
<sequence length="230" mass="26851">MSLSETPTEFNQAIQPTPTVEPSLAEKLDRLKSFRPNQIPYAGLWAALIVITIVATLSAYFYQQSTFGDRLLTAEQVNYLAEHNRYDKELNLIFQRKDEIGSAIDQLAPIAQECLQACDKYLALMDSEYVPPEFAEYHRVQRESINYQRRSMESLLRYFETGYPSSVEISNQYTEYANSSGFSAYLKLEEAFRQNGFKYEKQADGQLFYWHNNKRLNKLFYWNNNKPIPI</sequence>
<accession>A0A4R2RNW2</accession>